<comment type="caution">
    <text evidence="3">The sequence shown here is derived from an EMBL/GenBank/DDBJ whole genome shotgun (WGS) entry which is preliminary data.</text>
</comment>
<reference evidence="3" key="1">
    <citation type="submission" date="2020-07" db="EMBL/GenBank/DDBJ databases">
        <title>The High-quality genome of the commercially important snow crab, Chionoecetes opilio.</title>
        <authorList>
            <person name="Jeong J.-H."/>
            <person name="Ryu S."/>
        </authorList>
    </citation>
    <scope>NUCLEOTIDE SEQUENCE</scope>
    <source>
        <strain evidence="3">MADBK_172401_WGS</strain>
        <tissue evidence="3">Digestive gland</tissue>
    </source>
</reference>
<dbReference type="Proteomes" id="UP000770661">
    <property type="component" value="Unassembled WGS sequence"/>
</dbReference>
<keyword evidence="4" id="KW-1185">Reference proteome</keyword>
<evidence type="ECO:0000259" key="2">
    <source>
        <dbReference type="Pfam" id="PF04218"/>
    </source>
</evidence>
<gene>
    <name evidence="3" type="ORF">GWK47_005038</name>
</gene>
<name>A0A8J5CXP1_CHIOP</name>
<evidence type="ECO:0000313" key="4">
    <source>
        <dbReference type="Proteomes" id="UP000770661"/>
    </source>
</evidence>
<protein>
    <recommendedName>
        <fullName evidence="2">HTH psq-type domain-containing protein</fullName>
    </recommendedName>
</protein>
<organism evidence="3 4">
    <name type="scientific">Chionoecetes opilio</name>
    <name type="common">Atlantic snow crab</name>
    <name type="synonym">Cancer opilio</name>
    <dbReference type="NCBI Taxonomy" id="41210"/>
    <lineage>
        <taxon>Eukaryota</taxon>
        <taxon>Metazoa</taxon>
        <taxon>Ecdysozoa</taxon>
        <taxon>Arthropoda</taxon>
        <taxon>Crustacea</taxon>
        <taxon>Multicrustacea</taxon>
        <taxon>Malacostraca</taxon>
        <taxon>Eumalacostraca</taxon>
        <taxon>Eucarida</taxon>
        <taxon>Decapoda</taxon>
        <taxon>Pleocyemata</taxon>
        <taxon>Brachyura</taxon>
        <taxon>Eubrachyura</taxon>
        <taxon>Majoidea</taxon>
        <taxon>Majidae</taxon>
        <taxon>Chionoecetes</taxon>
    </lineage>
</organism>
<feature type="domain" description="HTH psq-type" evidence="2">
    <location>
        <begin position="21"/>
        <end position="69"/>
    </location>
</feature>
<sequence>MGGKCVDFRPAKDLDAQGHQKRRRKGVTPKQKLEDLSEAGKKLARHSLMEEFGCSSSTIYGTSRADAKLKDLFTKTRMLKGWPNGRHSENQSWTSWSVTFEWSS</sequence>
<accession>A0A8J5CXP1</accession>
<evidence type="ECO:0000313" key="3">
    <source>
        <dbReference type="EMBL" id="KAG0724561.1"/>
    </source>
</evidence>
<dbReference type="GO" id="GO:0003677">
    <property type="term" value="F:DNA binding"/>
    <property type="evidence" value="ECO:0007669"/>
    <property type="project" value="InterPro"/>
</dbReference>
<feature type="compositionally biased region" description="Basic and acidic residues" evidence="1">
    <location>
        <begin position="1"/>
        <end position="18"/>
    </location>
</feature>
<dbReference type="Pfam" id="PF04218">
    <property type="entry name" value="CENP-B_N"/>
    <property type="match status" value="1"/>
</dbReference>
<dbReference type="EMBL" id="JACEEZ010006759">
    <property type="protein sequence ID" value="KAG0724561.1"/>
    <property type="molecule type" value="Genomic_DNA"/>
</dbReference>
<dbReference type="InterPro" id="IPR007889">
    <property type="entry name" value="HTH_Psq"/>
</dbReference>
<feature type="region of interest" description="Disordered" evidence="1">
    <location>
        <begin position="1"/>
        <end position="34"/>
    </location>
</feature>
<evidence type="ECO:0000256" key="1">
    <source>
        <dbReference type="SAM" id="MobiDB-lite"/>
    </source>
</evidence>
<dbReference type="AlphaFoldDB" id="A0A8J5CXP1"/>
<proteinExistence type="predicted"/>